<feature type="compositionally biased region" description="Low complexity" evidence="1">
    <location>
        <begin position="111"/>
        <end position="130"/>
    </location>
</feature>
<keyword evidence="4" id="KW-1185">Reference proteome</keyword>
<comment type="caution">
    <text evidence="3">The sequence shown here is derived from an EMBL/GenBank/DDBJ whole genome shotgun (WGS) entry which is preliminary data.</text>
</comment>
<feature type="region of interest" description="Disordered" evidence="1">
    <location>
        <begin position="69"/>
        <end position="182"/>
    </location>
</feature>
<feature type="compositionally biased region" description="Basic and acidic residues" evidence="1">
    <location>
        <begin position="160"/>
        <end position="174"/>
    </location>
</feature>
<evidence type="ECO:0000313" key="4">
    <source>
        <dbReference type="Proteomes" id="UP001595921"/>
    </source>
</evidence>
<feature type="transmembrane region" description="Helical" evidence="2">
    <location>
        <begin position="48"/>
        <end position="65"/>
    </location>
</feature>
<dbReference type="AlphaFoldDB" id="A0ABD5PGU8"/>
<feature type="compositionally biased region" description="Basic and acidic residues" evidence="1">
    <location>
        <begin position="78"/>
        <end position="87"/>
    </location>
</feature>
<feature type="compositionally biased region" description="Basic and acidic residues" evidence="1">
    <location>
        <begin position="96"/>
        <end position="110"/>
    </location>
</feature>
<sequence length="471" mass="47931">MATETTGREGDDFVSFFRRYGRSGIHAGAAALLTLFALLYSVAGNPAFAVAGIVIYVLPPAYLYATRGSRRTGADTGDDSRSTDPARDGSATDSAPDERAAVSTDERGEPDATTAATDPADPAEGAPTTGVDDATSAHGDEHTDTGEDVDTDGDADAESDADRGGDTDTDRDADADVTSAEWTTATVPTDAALNAVAVADGAAYAVGDGGVLLAREDDRWESILGHGPGAEGETLRGVDLSDDGRAIWVAGDGGALGVYDTERRRHVDLSAPEDRTSTWNDVAVVGDAGEETVYLVNGSGAVMRGSRTDGDAEPTWDEPTKPGSGSSLSAVVADPGTGRVVACDTNGSVFLAEGDGGTFETVGIDGADALRDATVAKADVEVAAADGRVHRHADGVWTPERVAESTLAGVDRDAGTRLGVAVGDGGTVVLDEGDGSWTAVPVPTEADLFGVAAGDERIVAVGGDATVVERW</sequence>
<keyword evidence="2" id="KW-1133">Transmembrane helix</keyword>
<feature type="region of interest" description="Disordered" evidence="1">
    <location>
        <begin position="304"/>
        <end position="328"/>
    </location>
</feature>
<feature type="transmembrane region" description="Helical" evidence="2">
    <location>
        <begin position="24"/>
        <end position="42"/>
    </location>
</feature>
<gene>
    <name evidence="3" type="ORF">ACFO0N_18865</name>
</gene>
<dbReference type="EMBL" id="JBHSDS010000010">
    <property type="protein sequence ID" value="MFC4360015.1"/>
    <property type="molecule type" value="Genomic_DNA"/>
</dbReference>
<name>A0ABD5PGU8_9EURY</name>
<organism evidence="3 4">
    <name type="scientific">Halobium salinum</name>
    <dbReference type="NCBI Taxonomy" id="1364940"/>
    <lineage>
        <taxon>Archaea</taxon>
        <taxon>Methanobacteriati</taxon>
        <taxon>Methanobacteriota</taxon>
        <taxon>Stenosarchaea group</taxon>
        <taxon>Halobacteria</taxon>
        <taxon>Halobacteriales</taxon>
        <taxon>Haloferacaceae</taxon>
        <taxon>Halobium</taxon>
    </lineage>
</organism>
<protein>
    <submittedName>
        <fullName evidence="3">Uncharacterized protein</fullName>
    </submittedName>
</protein>
<reference evidence="3 4" key="1">
    <citation type="journal article" date="2019" name="Int. J. Syst. Evol. Microbiol.">
        <title>The Global Catalogue of Microorganisms (GCM) 10K type strain sequencing project: providing services to taxonomists for standard genome sequencing and annotation.</title>
        <authorList>
            <consortium name="The Broad Institute Genomics Platform"/>
            <consortium name="The Broad Institute Genome Sequencing Center for Infectious Disease"/>
            <person name="Wu L."/>
            <person name="Ma J."/>
        </authorList>
    </citation>
    <scope>NUCLEOTIDE SEQUENCE [LARGE SCALE GENOMIC DNA]</scope>
    <source>
        <strain evidence="3 4">CGMCC 1.12553</strain>
    </source>
</reference>
<accession>A0ABD5PGU8</accession>
<evidence type="ECO:0000313" key="3">
    <source>
        <dbReference type="EMBL" id="MFC4360015.1"/>
    </source>
</evidence>
<dbReference type="Proteomes" id="UP001595921">
    <property type="component" value="Unassembled WGS sequence"/>
</dbReference>
<keyword evidence="2" id="KW-0812">Transmembrane</keyword>
<keyword evidence="2" id="KW-0472">Membrane</keyword>
<dbReference type="SUPFAM" id="SSF75011">
    <property type="entry name" value="3-carboxy-cis,cis-mucoante lactonizing enzyme"/>
    <property type="match status" value="1"/>
</dbReference>
<feature type="compositionally biased region" description="Acidic residues" evidence="1">
    <location>
        <begin position="146"/>
        <end position="159"/>
    </location>
</feature>
<evidence type="ECO:0000256" key="1">
    <source>
        <dbReference type="SAM" id="MobiDB-lite"/>
    </source>
</evidence>
<evidence type="ECO:0000256" key="2">
    <source>
        <dbReference type="SAM" id="Phobius"/>
    </source>
</evidence>
<dbReference type="RefSeq" id="WP_267623288.1">
    <property type="nucleotide sequence ID" value="NZ_JAODIW010000008.1"/>
</dbReference>
<proteinExistence type="predicted"/>